<evidence type="ECO:0000256" key="5">
    <source>
        <dbReference type="ARBA" id="ARBA00022519"/>
    </source>
</evidence>
<evidence type="ECO:0000256" key="6">
    <source>
        <dbReference type="ARBA" id="ARBA00022692"/>
    </source>
</evidence>
<keyword evidence="14" id="KW-1185">Reference proteome</keyword>
<name>A0ABT7N9L1_9BURK</name>
<comment type="similarity">
    <text evidence="9">Belongs to the GSP H family.</text>
</comment>
<keyword evidence="6 11" id="KW-0812">Transmembrane</keyword>
<reference evidence="13" key="1">
    <citation type="submission" date="2023-06" db="EMBL/GenBank/DDBJ databases">
        <authorList>
            <person name="Jiang Y."/>
            <person name="Liu Q."/>
        </authorList>
    </citation>
    <scope>NUCLEOTIDE SEQUENCE</scope>
    <source>
        <strain evidence="13">CGMCC 1.12089</strain>
    </source>
</reference>
<sequence length="211" mass="22235">MLNNKRHSGAPQGGQRGFTVVEIVVTLAVLGILMFAAMPMIGNWMANARIRSATQSLQNGLETARNEAVRRNESVTFWMIDLTDPSALGDGCTLSSTSPSWIVSINAPTGHCGDDPSTTSSPRIVQGRAAGADATSQLAVKALQVDGEKSANSITFNGFGRPVDPASLARIDVTGVSESTNYVALRLMVSNAGQVRMCDPRVTTAGDPRLC</sequence>
<keyword evidence="3" id="KW-1003">Cell membrane</keyword>
<gene>
    <name evidence="13" type="ORF">QTH91_09090</name>
</gene>
<protein>
    <recommendedName>
        <fullName evidence="2">Type II secretion system protein H</fullName>
    </recommendedName>
    <alternativeName>
        <fullName evidence="10">General secretion pathway protein H</fullName>
    </alternativeName>
</protein>
<organism evidence="13 14">
    <name type="scientific">Variovorax dokdonensis</name>
    <dbReference type="NCBI Taxonomy" id="344883"/>
    <lineage>
        <taxon>Bacteria</taxon>
        <taxon>Pseudomonadati</taxon>
        <taxon>Pseudomonadota</taxon>
        <taxon>Betaproteobacteria</taxon>
        <taxon>Burkholderiales</taxon>
        <taxon>Comamonadaceae</taxon>
        <taxon>Variovorax</taxon>
    </lineage>
</organism>
<dbReference type="Gene3D" id="3.55.40.10">
    <property type="entry name" value="minor pseudopilin epsh domain"/>
    <property type="match status" value="1"/>
</dbReference>
<evidence type="ECO:0000256" key="11">
    <source>
        <dbReference type="SAM" id="Phobius"/>
    </source>
</evidence>
<dbReference type="SUPFAM" id="SSF54523">
    <property type="entry name" value="Pili subunits"/>
    <property type="match status" value="1"/>
</dbReference>
<dbReference type="NCBIfam" id="TIGR02532">
    <property type="entry name" value="IV_pilin_GFxxxE"/>
    <property type="match status" value="1"/>
</dbReference>
<feature type="transmembrane region" description="Helical" evidence="11">
    <location>
        <begin position="20"/>
        <end position="41"/>
    </location>
</feature>
<evidence type="ECO:0000256" key="9">
    <source>
        <dbReference type="ARBA" id="ARBA00025772"/>
    </source>
</evidence>
<keyword evidence="5" id="KW-0997">Cell inner membrane</keyword>
<dbReference type="Pfam" id="PF07963">
    <property type="entry name" value="N_methyl"/>
    <property type="match status" value="1"/>
</dbReference>
<keyword evidence="7 11" id="KW-1133">Transmembrane helix</keyword>
<feature type="domain" description="General secretion pathway GspH" evidence="12">
    <location>
        <begin position="53"/>
        <end position="193"/>
    </location>
</feature>
<evidence type="ECO:0000256" key="4">
    <source>
        <dbReference type="ARBA" id="ARBA00022481"/>
    </source>
</evidence>
<keyword evidence="4" id="KW-0488">Methylation</keyword>
<evidence type="ECO:0000313" key="13">
    <source>
        <dbReference type="EMBL" id="MDM0044633.1"/>
    </source>
</evidence>
<evidence type="ECO:0000256" key="1">
    <source>
        <dbReference type="ARBA" id="ARBA00004377"/>
    </source>
</evidence>
<evidence type="ECO:0000259" key="12">
    <source>
        <dbReference type="Pfam" id="PF12019"/>
    </source>
</evidence>
<evidence type="ECO:0000313" key="14">
    <source>
        <dbReference type="Proteomes" id="UP001174908"/>
    </source>
</evidence>
<dbReference type="Proteomes" id="UP001174908">
    <property type="component" value="Unassembled WGS sequence"/>
</dbReference>
<evidence type="ECO:0000256" key="7">
    <source>
        <dbReference type="ARBA" id="ARBA00022989"/>
    </source>
</evidence>
<evidence type="ECO:0000256" key="2">
    <source>
        <dbReference type="ARBA" id="ARBA00021549"/>
    </source>
</evidence>
<keyword evidence="8 11" id="KW-0472">Membrane</keyword>
<comment type="caution">
    <text evidence="13">The sequence shown here is derived from an EMBL/GenBank/DDBJ whole genome shotgun (WGS) entry which is preliminary data.</text>
</comment>
<evidence type="ECO:0000256" key="10">
    <source>
        <dbReference type="ARBA" id="ARBA00030775"/>
    </source>
</evidence>
<comment type="subcellular location">
    <subcellularLocation>
        <location evidence="1">Cell inner membrane</location>
        <topology evidence="1">Single-pass membrane protein</topology>
    </subcellularLocation>
</comment>
<proteinExistence type="inferred from homology"/>
<dbReference type="EMBL" id="JASZYV010000002">
    <property type="protein sequence ID" value="MDM0044633.1"/>
    <property type="molecule type" value="Genomic_DNA"/>
</dbReference>
<dbReference type="InterPro" id="IPR045584">
    <property type="entry name" value="Pilin-like"/>
</dbReference>
<dbReference type="Pfam" id="PF12019">
    <property type="entry name" value="GspH"/>
    <property type="match status" value="1"/>
</dbReference>
<accession>A0ABT7N9L1</accession>
<dbReference type="RefSeq" id="WP_286659755.1">
    <property type="nucleotide sequence ID" value="NZ_JASZYV010000002.1"/>
</dbReference>
<evidence type="ECO:0000256" key="3">
    <source>
        <dbReference type="ARBA" id="ARBA00022475"/>
    </source>
</evidence>
<dbReference type="InterPro" id="IPR022346">
    <property type="entry name" value="T2SS_GspH"/>
</dbReference>
<evidence type="ECO:0000256" key="8">
    <source>
        <dbReference type="ARBA" id="ARBA00023136"/>
    </source>
</evidence>
<dbReference type="InterPro" id="IPR012902">
    <property type="entry name" value="N_methyl_site"/>
</dbReference>